<protein>
    <submittedName>
        <fullName evidence="1">Uncharacterized protein</fullName>
    </submittedName>
</protein>
<evidence type="ECO:0000313" key="1">
    <source>
        <dbReference type="EMBL" id="KAH7904628.1"/>
    </source>
</evidence>
<reference evidence="1" key="1">
    <citation type="journal article" date="2021" name="New Phytol.">
        <title>Evolutionary innovations through gain and loss of genes in the ectomycorrhizal Boletales.</title>
        <authorList>
            <person name="Wu G."/>
            <person name="Miyauchi S."/>
            <person name="Morin E."/>
            <person name="Kuo A."/>
            <person name="Drula E."/>
            <person name="Varga T."/>
            <person name="Kohler A."/>
            <person name="Feng B."/>
            <person name="Cao Y."/>
            <person name="Lipzen A."/>
            <person name="Daum C."/>
            <person name="Hundley H."/>
            <person name="Pangilinan J."/>
            <person name="Johnson J."/>
            <person name="Barry K."/>
            <person name="LaButti K."/>
            <person name="Ng V."/>
            <person name="Ahrendt S."/>
            <person name="Min B."/>
            <person name="Choi I.G."/>
            <person name="Park H."/>
            <person name="Plett J.M."/>
            <person name="Magnuson J."/>
            <person name="Spatafora J.W."/>
            <person name="Nagy L.G."/>
            <person name="Henrissat B."/>
            <person name="Grigoriev I.V."/>
            <person name="Yang Z.L."/>
            <person name="Xu J."/>
            <person name="Martin F.M."/>
        </authorList>
    </citation>
    <scope>NUCLEOTIDE SEQUENCE</scope>
    <source>
        <strain evidence="1">ATCC 28755</strain>
    </source>
</reference>
<dbReference type="Proteomes" id="UP000790377">
    <property type="component" value="Unassembled WGS sequence"/>
</dbReference>
<name>A0ACB7ZV14_9AGAM</name>
<organism evidence="1 2">
    <name type="scientific">Hygrophoropsis aurantiaca</name>
    <dbReference type="NCBI Taxonomy" id="72124"/>
    <lineage>
        <taxon>Eukaryota</taxon>
        <taxon>Fungi</taxon>
        <taxon>Dikarya</taxon>
        <taxon>Basidiomycota</taxon>
        <taxon>Agaricomycotina</taxon>
        <taxon>Agaricomycetes</taxon>
        <taxon>Agaricomycetidae</taxon>
        <taxon>Boletales</taxon>
        <taxon>Coniophorineae</taxon>
        <taxon>Hygrophoropsidaceae</taxon>
        <taxon>Hygrophoropsis</taxon>
    </lineage>
</organism>
<gene>
    <name evidence="1" type="ORF">BJ138DRAFT_1018871</name>
</gene>
<sequence length="443" mass="50321">MHLIWENVIKNLILLWTGEYKGMDTGQESYELGKDVWQAICEATATSGKTIPSAYCARPPNPDTERTMCTADTWSFWTQYLGPVLLQQKFSKQKYYKHFVKLVRMIRVCLQFELSEDDVQDLRIGFESWVKEFEDIYYQHNPQRLATCTLTIHALVHIADSIEDSGPVWTSWAFPMERFCGRLQPAIKSRRHPDACIARYVFEDAQLTHAGLIHNITQELSLRKPRGSDIIGQLKHESYPTCVLLPPRRSGAGTVDSSHLTSIFKALATRFDVQLATIRRYIKPDSIEQWGKVRRVDGGDTMVAAGLAKTQGDSRDASFVRYETLVDKYARQRNALPVFEKRTFYGCLKHIFAVHVPPHPALRAESPSTVFLAAILPCQLDISPQASRLQSLDIHFYKNVSATLDVVDIVCVQCLVGRIPLEDGRSWAIIDRSGNLARAVFDE</sequence>
<dbReference type="EMBL" id="MU268410">
    <property type="protein sequence ID" value="KAH7904628.1"/>
    <property type="molecule type" value="Genomic_DNA"/>
</dbReference>
<evidence type="ECO:0000313" key="2">
    <source>
        <dbReference type="Proteomes" id="UP000790377"/>
    </source>
</evidence>
<proteinExistence type="predicted"/>
<keyword evidence="2" id="KW-1185">Reference proteome</keyword>
<comment type="caution">
    <text evidence="1">The sequence shown here is derived from an EMBL/GenBank/DDBJ whole genome shotgun (WGS) entry which is preliminary data.</text>
</comment>
<accession>A0ACB7ZV14</accession>